<comment type="caution">
    <text evidence="2">The sequence shown here is derived from an EMBL/GenBank/DDBJ whole genome shotgun (WGS) entry which is preliminary data.</text>
</comment>
<dbReference type="RefSeq" id="WP_181661531.1">
    <property type="nucleotide sequence ID" value="NZ_JACEHE010000030.1"/>
</dbReference>
<dbReference type="InterPro" id="IPR023631">
    <property type="entry name" value="Amidase_dom"/>
</dbReference>
<evidence type="ECO:0000313" key="2">
    <source>
        <dbReference type="EMBL" id="MBA2950605.1"/>
    </source>
</evidence>
<dbReference type="EMBL" id="JACEHE010000030">
    <property type="protein sequence ID" value="MBA2950605.1"/>
    <property type="molecule type" value="Genomic_DNA"/>
</dbReference>
<dbReference type="GO" id="GO:0003824">
    <property type="term" value="F:catalytic activity"/>
    <property type="evidence" value="ECO:0007669"/>
    <property type="project" value="InterPro"/>
</dbReference>
<protein>
    <submittedName>
        <fullName evidence="2">Amidase</fullName>
    </submittedName>
</protein>
<accession>A0A7W0DST3</accession>
<organism evidence="2 3">
    <name type="scientific">Streptomyces himalayensis subsp. himalayensis</name>
    <dbReference type="NCBI Taxonomy" id="2756131"/>
    <lineage>
        <taxon>Bacteria</taxon>
        <taxon>Bacillati</taxon>
        <taxon>Actinomycetota</taxon>
        <taxon>Actinomycetes</taxon>
        <taxon>Kitasatosporales</taxon>
        <taxon>Streptomycetaceae</taxon>
        <taxon>Streptomyces</taxon>
        <taxon>Streptomyces himalayensis</taxon>
    </lineage>
</organism>
<dbReference type="Gene3D" id="3.90.1300.10">
    <property type="entry name" value="Amidase signature (AS) domain"/>
    <property type="match status" value="1"/>
</dbReference>
<name>A0A7W0DST3_9ACTN</name>
<dbReference type="Proteomes" id="UP000545761">
    <property type="component" value="Unassembled WGS sequence"/>
</dbReference>
<dbReference type="SUPFAM" id="SSF75304">
    <property type="entry name" value="Amidase signature (AS) enzymes"/>
    <property type="match status" value="1"/>
</dbReference>
<evidence type="ECO:0000259" key="1">
    <source>
        <dbReference type="Pfam" id="PF01425"/>
    </source>
</evidence>
<feature type="domain" description="Amidase" evidence="1">
    <location>
        <begin position="25"/>
        <end position="419"/>
    </location>
</feature>
<evidence type="ECO:0000313" key="3">
    <source>
        <dbReference type="Proteomes" id="UP000545761"/>
    </source>
</evidence>
<dbReference type="InterPro" id="IPR000120">
    <property type="entry name" value="Amidase"/>
</dbReference>
<gene>
    <name evidence="2" type="ORF">H1D24_33750</name>
</gene>
<dbReference type="AlphaFoldDB" id="A0A7W0DST3"/>
<dbReference type="InterPro" id="IPR036928">
    <property type="entry name" value="AS_sf"/>
</dbReference>
<reference evidence="2 3" key="1">
    <citation type="submission" date="2020-07" db="EMBL/GenBank/DDBJ databases">
        <title>Streptomyces isolated from Indian soil.</title>
        <authorList>
            <person name="Mandal S."/>
            <person name="Maiti P.K."/>
        </authorList>
    </citation>
    <scope>NUCLEOTIDE SEQUENCE [LARGE SCALE GENOMIC DNA]</scope>
    <source>
        <strain evidence="2 3">PSKA28</strain>
    </source>
</reference>
<proteinExistence type="predicted"/>
<dbReference type="PANTHER" id="PTHR11895:SF151">
    <property type="entry name" value="GLUTAMYL-TRNA(GLN) AMIDOTRANSFERASE SUBUNIT A"/>
    <property type="match status" value="1"/>
</dbReference>
<dbReference type="Pfam" id="PF01425">
    <property type="entry name" value="Amidase"/>
    <property type="match status" value="1"/>
</dbReference>
<dbReference type="PANTHER" id="PTHR11895">
    <property type="entry name" value="TRANSAMIDASE"/>
    <property type="match status" value="1"/>
</dbReference>
<sequence>MSELNEMPGEELLAAVRDRRASVAEVAQSCLRRIEEREPQVHAFAHHDPDLVLRSARELDRHTRSAPLRGLPVGVKDLIDTVDQPSEYGSPIYRGRRPHSDAAVVTRLRAAGALVAGKTVTTEFALFHPGVTANPRDTARTPGGSSSGSAAAVADNMLAVAIGTQTAGSIIRPASFCGVVGFKPTFGAIDRTGVKLISSTLDTLGLFARNVTDIAMVYQAIRADSAGARPLSRRMNGRPSSRLGILRTDRQKADEGTRAAFDAFVARLDGFPGLESAEVLPPADFDHMVEAQTTVMEFEVARNLQYEYGEHGDLLSEPARAVIERGLKRSETEYVRAKRLAERIGAQLPRMFHGLDGIVTPAAMGEAPLGLAFTGDPLFCRTWTLLRCPALSLPLLRGAHGLPIGVQLVGRPHHDDALLATAAELMNSASSDS</sequence>